<dbReference type="RefSeq" id="WP_045017539.1">
    <property type="nucleotide sequence ID" value="NZ_CP166104.1"/>
</dbReference>
<dbReference type="InterPro" id="IPR029063">
    <property type="entry name" value="SAM-dependent_MTases_sf"/>
</dbReference>
<accession>A0ABR5D8Y7</accession>
<keyword evidence="1" id="KW-0489">Methyltransferase</keyword>
<evidence type="ECO:0000313" key="2">
    <source>
        <dbReference type="Proteomes" id="UP000032564"/>
    </source>
</evidence>
<protein>
    <submittedName>
        <fullName evidence="1">SAM-dependent methyltransferase</fullName>
    </submittedName>
</protein>
<gene>
    <name evidence="1" type="ORF">RP75_09295</name>
</gene>
<dbReference type="Gene3D" id="3.40.50.150">
    <property type="entry name" value="Vaccinia Virus protein VP39"/>
    <property type="match status" value="1"/>
</dbReference>
<reference evidence="1 2" key="1">
    <citation type="submission" date="2014-12" db="EMBL/GenBank/DDBJ databases">
        <authorList>
            <person name="Kuzmanovic N."/>
            <person name="Pulawska J."/>
            <person name="Obradovic A."/>
        </authorList>
    </citation>
    <scope>NUCLEOTIDE SEQUENCE [LARGE SCALE GENOMIC DNA]</scope>
    <source>
        <strain evidence="1 2">KFB 330</strain>
    </source>
</reference>
<dbReference type="Proteomes" id="UP000032564">
    <property type="component" value="Unassembled WGS sequence"/>
</dbReference>
<dbReference type="SUPFAM" id="SSF53335">
    <property type="entry name" value="S-adenosyl-L-methionine-dependent methyltransferases"/>
    <property type="match status" value="1"/>
</dbReference>
<dbReference type="PANTHER" id="PTHR43861">
    <property type="entry name" value="TRANS-ACONITATE 2-METHYLTRANSFERASE-RELATED"/>
    <property type="match status" value="1"/>
</dbReference>
<keyword evidence="2" id="KW-1185">Reference proteome</keyword>
<evidence type="ECO:0000313" key="1">
    <source>
        <dbReference type="EMBL" id="KJF73527.1"/>
    </source>
</evidence>
<sequence>MTAKDAETIGFYTDNAGAYTSRGQAPDRLHLEKFLARLPDGATILELGCGGGQDSEFMLAAGFDVRPTDGTPEIAKEAELRLGIPVATLLFEDIRDVAAYDGVWANACLLHVPRPSLPGIIGRIHTALKQGGVFYASFKAGEAEGRDAFGRYYNYPSKAWLEDLYRHFGWASLEIEARQGSGYDKLPTDWLHVTATKS</sequence>
<dbReference type="GO" id="GO:0008168">
    <property type="term" value="F:methyltransferase activity"/>
    <property type="evidence" value="ECO:0007669"/>
    <property type="project" value="UniProtKB-KW"/>
</dbReference>
<organism evidence="1 2">
    <name type="scientific">Agrobacterium arsenijevicii</name>
    <dbReference type="NCBI Taxonomy" id="1585697"/>
    <lineage>
        <taxon>Bacteria</taxon>
        <taxon>Pseudomonadati</taxon>
        <taxon>Pseudomonadota</taxon>
        <taxon>Alphaproteobacteria</taxon>
        <taxon>Hyphomicrobiales</taxon>
        <taxon>Rhizobiaceae</taxon>
        <taxon>Rhizobium/Agrobacterium group</taxon>
        <taxon>Agrobacterium</taxon>
    </lineage>
</organism>
<dbReference type="EMBL" id="JWIT01000005">
    <property type="protein sequence ID" value="KJF73527.1"/>
    <property type="molecule type" value="Genomic_DNA"/>
</dbReference>
<dbReference type="Pfam" id="PF13489">
    <property type="entry name" value="Methyltransf_23"/>
    <property type="match status" value="1"/>
</dbReference>
<proteinExistence type="predicted"/>
<dbReference type="GO" id="GO:0032259">
    <property type="term" value="P:methylation"/>
    <property type="evidence" value="ECO:0007669"/>
    <property type="project" value="UniProtKB-KW"/>
</dbReference>
<dbReference type="PANTHER" id="PTHR43861:SF1">
    <property type="entry name" value="TRANS-ACONITATE 2-METHYLTRANSFERASE"/>
    <property type="match status" value="1"/>
</dbReference>
<keyword evidence="1" id="KW-0808">Transferase</keyword>
<comment type="caution">
    <text evidence="1">The sequence shown here is derived from an EMBL/GenBank/DDBJ whole genome shotgun (WGS) entry which is preliminary data.</text>
</comment>
<dbReference type="CDD" id="cd02440">
    <property type="entry name" value="AdoMet_MTases"/>
    <property type="match status" value="1"/>
</dbReference>
<name>A0ABR5D8Y7_9HYPH</name>